<reference evidence="2" key="2">
    <citation type="submission" date="2021-09" db="EMBL/GenBank/DDBJ databases">
        <authorList>
            <person name="Gilroy R."/>
        </authorList>
    </citation>
    <scope>NUCLEOTIDE SEQUENCE</scope>
    <source>
        <strain evidence="2">CHK193-16274</strain>
    </source>
</reference>
<dbReference type="Gene3D" id="2.60.120.260">
    <property type="entry name" value="Galactose-binding domain-like"/>
    <property type="match status" value="1"/>
</dbReference>
<accession>A0A921GBM8</accession>
<protein>
    <submittedName>
        <fullName evidence="2">Discoidin domain-containing protein</fullName>
    </submittedName>
</protein>
<name>A0A921GBM8_9FIRM</name>
<dbReference type="EMBL" id="DYWV01000356">
    <property type="protein sequence ID" value="HJF41313.1"/>
    <property type="molecule type" value="Genomic_DNA"/>
</dbReference>
<organism evidence="2 3">
    <name type="scientific">Thomasclavelia spiroformis</name>
    <dbReference type="NCBI Taxonomy" id="29348"/>
    <lineage>
        <taxon>Bacteria</taxon>
        <taxon>Bacillati</taxon>
        <taxon>Bacillota</taxon>
        <taxon>Erysipelotrichia</taxon>
        <taxon>Erysipelotrichales</taxon>
        <taxon>Coprobacillaceae</taxon>
        <taxon>Thomasclavelia</taxon>
    </lineage>
</organism>
<dbReference type="Pfam" id="PF24135">
    <property type="entry name" value="DUF7402"/>
    <property type="match status" value="1"/>
</dbReference>
<evidence type="ECO:0000259" key="1">
    <source>
        <dbReference type="Pfam" id="PF24135"/>
    </source>
</evidence>
<sequence length="262" mass="30453">MALLKLMILNNEDKILLSNQAEDEVTIAYRGKYNPGDKIKLVSDTNNIYLKLRLDDSLDESWIYLKDYQYTFEIPFDDQRKPYGNKAFSDIRHFGYVSSIDKSELGNYRNVAKNCFDALDNNTLYPHASTNVANLNPQFFPRNAIDGIFETSNHGSWPHESWGINQQSDAWLKIDFGKAVEIDKVYIYLRADFPHDNWWQEGMITFSDGSKMKVNFVKTGRRQVIEFEPRKVEWIMLSNLKMSDEESLFPALSQIMVMGKSD</sequence>
<dbReference type="SUPFAM" id="SSF49785">
    <property type="entry name" value="Galactose-binding domain-like"/>
    <property type="match status" value="1"/>
</dbReference>
<evidence type="ECO:0000313" key="2">
    <source>
        <dbReference type="EMBL" id="HJF41313.1"/>
    </source>
</evidence>
<evidence type="ECO:0000313" key="3">
    <source>
        <dbReference type="Proteomes" id="UP000749320"/>
    </source>
</evidence>
<reference evidence="2" key="1">
    <citation type="journal article" date="2021" name="PeerJ">
        <title>Extensive microbial diversity within the chicken gut microbiome revealed by metagenomics and culture.</title>
        <authorList>
            <person name="Gilroy R."/>
            <person name="Ravi A."/>
            <person name="Getino M."/>
            <person name="Pursley I."/>
            <person name="Horton D.L."/>
            <person name="Alikhan N.F."/>
            <person name="Baker D."/>
            <person name="Gharbi K."/>
            <person name="Hall N."/>
            <person name="Watson M."/>
            <person name="Adriaenssens E.M."/>
            <person name="Foster-Nyarko E."/>
            <person name="Jarju S."/>
            <person name="Secka A."/>
            <person name="Antonio M."/>
            <person name="Oren A."/>
            <person name="Chaudhuri R.R."/>
            <person name="La Ragione R."/>
            <person name="Hildebrand F."/>
            <person name="Pallen M.J."/>
        </authorList>
    </citation>
    <scope>NUCLEOTIDE SEQUENCE</scope>
    <source>
        <strain evidence="2">CHK193-16274</strain>
    </source>
</reference>
<dbReference type="Proteomes" id="UP000749320">
    <property type="component" value="Unassembled WGS sequence"/>
</dbReference>
<dbReference type="AlphaFoldDB" id="A0A921GBM8"/>
<comment type="caution">
    <text evidence="2">The sequence shown here is derived from an EMBL/GenBank/DDBJ whole genome shotgun (WGS) entry which is preliminary data.</text>
</comment>
<proteinExistence type="predicted"/>
<dbReference type="InterPro" id="IPR055826">
    <property type="entry name" value="DUF7402"/>
</dbReference>
<feature type="domain" description="DUF7402" evidence="1">
    <location>
        <begin position="136"/>
        <end position="245"/>
    </location>
</feature>
<dbReference type="RefSeq" id="WP_191376271.1">
    <property type="nucleotide sequence ID" value="NZ_CAJFOD010000088.1"/>
</dbReference>
<dbReference type="InterPro" id="IPR008979">
    <property type="entry name" value="Galactose-bd-like_sf"/>
</dbReference>
<gene>
    <name evidence="2" type="ORF">K8V91_10335</name>
</gene>